<keyword evidence="4 6" id="KW-0012">Acyltransferase</keyword>
<evidence type="ECO:0000256" key="1">
    <source>
        <dbReference type="ARBA" id="ARBA00005194"/>
    </source>
</evidence>
<keyword evidence="7" id="KW-1133">Transmembrane helix</keyword>
<dbReference type="InterPro" id="IPR013601">
    <property type="entry name" value="FAE1_typ3_polyketide_synth"/>
</dbReference>
<dbReference type="InterPro" id="IPR013747">
    <property type="entry name" value="ACP_syn_III_C"/>
</dbReference>
<feature type="domain" description="FAE" evidence="8">
    <location>
        <begin position="116"/>
        <end position="330"/>
    </location>
</feature>
<proteinExistence type="inferred from homology"/>
<accession>A0A8X8W9R8</accession>
<dbReference type="EMBL" id="PNBA02000019">
    <property type="protein sequence ID" value="KAG6390923.1"/>
    <property type="molecule type" value="Genomic_DNA"/>
</dbReference>
<comment type="catalytic activity">
    <reaction evidence="5">
        <text>a very-long-chain acyl-CoA + malonyl-CoA + H(+) = a very-long-chain 3-oxoacyl-CoA + CO2 + CoA</text>
        <dbReference type="Rhea" id="RHEA:32727"/>
        <dbReference type="ChEBI" id="CHEBI:15378"/>
        <dbReference type="ChEBI" id="CHEBI:16526"/>
        <dbReference type="ChEBI" id="CHEBI:57287"/>
        <dbReference type="ChEBI" id="CHEBI:57384"/>
        <dbReference type="ChEBI" id="CHEBI:90725"/>
        <dbReference type="ChEBI" id="CHEBI:90736"/>
        <dbReference type="EC" id="2.3.1.199"/>
    </reaction>
</comment>
<feature type="transmembrane region" description="Helical" evidence="7">
    <location>
        <begin position="58"/>
        <end position="79"/>
    </location>
</feature>
<evidence type="ECO:0000256" key="2">
    <source>
        <dbReference type="ARBA" id="ARBA00005531"/>
    </source>
</evidence>
<evidence type="ECO:0000313" key="11">
    <source>
        <dbReference type="Proteomes" id="UP000298416"/>
    </source>
</evidence>
<evidence type="ECO:0000259" key="8">
    <source>
        <dbReference type="Pfam" id="PF08392"/>
    </source>
</evidence>
<protein>
    <recommendedName>
        <fullName evidence="6">3-ketoacyl-CoA synthase</fullName>
        <ecNumber evidence="6">2.3.1.-</ecNumber>
    </recommendedName>
</protein>
<gene>
    <name evidence="10" type="ORF">SASPL_148668</name>
</gene>
<dbReference type="SUPFAM" id="SSF53901">
    <property type="entry name" value="Thiolase-like"/>
    <property type="match status" value="2"/>
</dbReference>
<dbReference type="CDD" id="cd00831">
    <property type="entry name" value="CHS_like"/>
    <property type="match status" value="1"/>
</dbReference>
<dbReference type="InterPro" id="IPR016039">
    <property type="entry name" value="Thiolase-like"/>
</dbReference>
<dbReference type="InterPro" id="IPR012392">
    <property type="entry name" value="3-ktacl-CoA_syn"/>
</dbReference>
<keyword evidence="3 6" id="KW-0808">Transferase</keyword>
<keyword evidence="11" id="KW-1185">Reference proteome</keyword>
<dbReference type="Proteomes" id="UP000298416">
    <property type="component" value="Unassembled WGS sequence"/>
</dbReference>
<comment type="caution">
    <text evidence="10">The sequence shown here is derived from an EMBL/GenBank/DDBJ whole genome shotgun (WGS) entry which is preliminary data.</text>
</comment>
<comment type="pathway">
    <text evidence="1 6">Lipid metabolism; fatty acid biosynthesis.</text>
</comment>
<evidence type="ECO:0000313" key="10">
    <source>
        <dbReference type="EMBL" id="KAG6390923.1"/>
    </source>
</evidence>
<keyword evidence="7" id="KW-0472">Membrane</keyword>
<feature type="domain" description="FAE" evidence="8">
    <location>
        <begin position="379"/>
        <end position="451"/>
    </location>
</feature>
<organism evidence="10">
    <name type="scientific">Salvia splendens</name>
    <name type="common">Scarlet sage</name>
    <dbReference type="NCBI Taxonomy" id="180675"/>
    <lineage>
        <taxon>Eukaryota</taxon>
        <taxon>Viridiplantae</taxon>
        <taxon>Streptophyta</taxon>
        <taxon>Embryophyta</taxon>
        <taxon>Tracheophyta</taxon>
        <taxon>Spermatophyta</taxon>
        <taxon>Magnoliopsida</taxon>
        <taxon>eudicotyledons</taxon>
        <taxon>Gunneridae</taxon>
        <taxon>Pentapetalae</taxon>
        <taxon>asterids</taxon>
        <taxon>lamiids</taxon>
        <taxon>Lamiales</taxon>
        <taxon>Lamiaceae</taxon>
        <taxon>Nepetoideae</taxon>
        <taxon>Mentheae</taxon>
        <taxon>Salviinae</taxon>
        <taxon>Salvia</taxon>
        <taxon>Salvia subgen. Calosphace</taxon>
        <taxon>core Calosphace</taxon>
    </lineage>
</organism>
<evidence type="ECO:0000256" key="6">
    <source>
        <dbReference type="PIRNR" id="PIRNR036417"/>
    </source>
</evidence>
<feature type="transmembrane region" description="Helical" evidence="7">
    <location>
        <begin position="91"/>
        <end position="110"/>
    </location>
</feature>
<feature type="domain" description="Beta-ketoacyl-[acyl-carrier-protein] synthase III C-terminal" evidence="9">
    <location>
        <begin position="468"/>
        <end position="547"/>
    </location>
</feature>
<reference evidence="10" key="2">
    <citation type="submission" date="2020-08" db="EMBL/GenBank/DDBJ databases">
        <title>Plant Genome Project.</title>
        <authorList>
            <person name="Zhang R.-G."/>
        </authorList>
    </citation>
    <scope>NUCLEOTIDE SEQUENCE</scope>
    <source>
        <strain evidence="10">Huo1</strain>
        <tissue evidence="10">Leaf</tissue>
    </source>
</reference>
<dbReference type="PANTHER" id="PTHR31561">
    <property type="entry name" value="3-KETOACYL-COA SYNTHASE"/>
    <property type="match status" value="1"/>
</dbReference>
<keyword evidence="7" id="KW-0812">Transmembrane</keyword>
<dbReference type="Pfam" id="PF08392">
    <property type="entry name" value="FAE1_CUT1_RppA"/>
    <property type="match status" value="2"/>
</dbReference>
<dbReference type="AlphaFoldDB" id="A0A8X8W9R8"/>
<reference evidence="10" key="1">
    <citation type="submission" date="2018-01" db="EMBL/GenBank/DDBJ databases">
        <authorList>
            <person name="Mao J.F."/>
        </authorList>
    </citation>
    <scope>NUCLEOTIDE SEQUENCE</scope>
    <source>
        <strain evidence="10">Huo1</strain>
        <tissue evidence="10">Leaf</tissue>
    </source>
</reference>
<dbReference type="Pfam" id="PF08541">
    <property type="entry name" value="ACP_syn_III_C"/>
    <property type="match status" value="1"/>
</dbReference>
<evidence type="ECO:0000256" key="5">
    <source>
        <dbReference type="ARBA" id="ARBA00047375"/>
    </source>
</evidence>
<dbReference type="EC" id="2.3.1.-" evidence="6"/>
<dbReference type="PIRSF" id="PIRSF036417">
    <property type="entry name" value="3-ktacl-CoA_syn"/>
    <property type="match status" value="1"/>
</dbReference>
<dbReference type="GO" id="GO:0009922">
    <property type="term" value="F:fatty acid elongase activity"/>
    <property type="evidence" value="ECO:0007669"/>
    <property type="project" value="UniProtKB-EC"/>
</dbReference>
<dbReference type="GO" id="GO:0016020">
    <property type="term" value="C:membrane"/>
    <property type="evidence" value="ECO:0007669"/>
    <property type="project" value="InterPro"/>
</dbReference>
<sequence length="563" mass="62914">MARSPPEEYLSPEIVNRGVEGSGPYAGSPSFSVRVNRGLPDFLSSVNLKYVMLGYGYLINHGFYFAWLPILLLVFGTQVGKLTWDAFHLEYYNLLNTLVFIGFLSLFLYVCLDLTPRATYLVDFACYLPPNDLKITRDEYLELAKKSGQFNEKALEFQQRVLKTSGIGDETYLPRVVFQPGYTKDLTVGREEAASSMFGAVDELIATTGIRPKDIRILIVNCGVLNTTPSLSAMVINRYKLRHTIQSYNLGGMGCAAGITAVDLADDLLKAYPGSYALIVSTEVVSFTWYGGNELDMLLPNCFFRMGAAAVLLSNNRLERWRSKYQLNHVSGPLCPTGQVQTKPNQGSDTTVGVLLWGNSQKARPLYTVCTFSNSVRTFMQVVRTHKGMDDLSYRSIQLKEDAGGRQGLSVSKDVVEVGGHALKANVTTLGPLVLPVSEQLHFFKSLVWKKSSSSKPYIPDYKLAFEHVCILATSRKALDEMQKNLDLTDEYMEASRKTLERFGNTSSSSIWYELAYLEAKSKIKKGDRVWQLALGSGFKCNSAVWKAIRTVKHHNTNPWKEN</sequence>
<name>A0A8X8W9R8_SALSN</name>
<evidence type="ECO:0000256" key="7">
    <source>
        <dbReference type="SAM" id="Phobius"/>
    </source>
</evidence>
<evidence type="ECO:0000259" key="9">
    <source>
        <dbReference type="Pfam" id="PF08541"/>
    </source>
</evidence>
<evidence type="ECO:0000256" key="4">
    <source>
        <dbReference type="ARBA" id="ARBA00023315"/>
    </source>
</evidence>
<comment type="similarity">
    <text evidence="2 6">Belongs to the thiolase-like superfamily. Chalcone/stilbene synthases family.</text>
</comment>
<dbReference type="GO" id="GO:0006633">
    <property type="term" value="P:fatty acid biosynthetic process"/>
    <property type="evidence" value="ECO:0007669"/>
    <property type="project" value="InterPro"/>
</dbReference>
<dbReference type="Gene3D" id="3.40.47.10">
    <property type="match status" value="2"/>
</dbReference>
<evidence type="ECO:0000256" key="3">
    <source>
        <dbReference type="ARBA" id="ARBA00022679"/>
    </source>
</evidence>